<keyword evidence="8" id="KW-1185">Reference proteome</keyword>
<dbReference type="GO" id="GO:0005886">
    <property type="term" value="C:plasma membrane"/>
    <property type="evidence" value="ECO:0007669"/>
    <property type="project" value="TreeGrafter"/>
</dbReference>
<dbReference type="Proteomes" id="UP000191522">
    <property type="component" value="Unassembled WGS sequence"/>
</dbReference>
<sequence>MRHSTLPLDALVIEPKLTLGPRTSVHSVDDESPNPAQESTIQLFQTKPSSVKQQWQPSLRDWLVFVCVVILATMDAFNAAVLIPVLPELANLFDKPLASTLWVNTAYLVLSAGSQIFFTMMCEVFSHGPVWIIAVVFTTIGTGICSGSMSLTELIIGRLVQGLGGGGAMSLCFVIMAESTPEFIHSRYSCYILLTRLIGTIIGPIFGGLFVDFAYWTWAFYFNFIFCALSLLVIPFAVDLRTSKHTPLRKSRVLDWFGAAMAFLGPATILVGLSWAGSLYRWNEWQTLMPIAVGVVIVIAMGLYKLVWALHPHLGLRGLRTRSTLMTYVGCFLHGFVILCQLQFFTFYFMSTKYFTSTLSALSLFAITGIAIVPAALVGIILAREPQCSKWIISGGWFLMVLVSSCSIILNSTTPTVGWVFLFFSAGLSHGLLLSSYNIRIHNIPKFGKATLPTNPTAISNLMRAWGMAVAIPVGGAIFLNRFGYELQSIGLDYDLINKARGYVILMDQVKMAEGQREVVQAASSLALSVVWEVITGVAAIGGLSSAFLWRERL</sequence>
<feature type="transmembrane region" description="Helical" evidence="5">
    <location>
        <begin position="188"/>
        <end position="206"/>
    </location>
</feature>
<feature type="transmembrane region" description="Helical" evidence="5">
    <location>
        <begin position="155"/>
        <end position="176"/>
    </location>
</feature>
<accession>A0A1V6PDE8</accession>
<feature type="transmembrane region" description="Helical" evidence="5">
    <location>
        <begin position="97"/>
        <end position="118"/>
    </location>
</feature>
<dbReference type="Gene3D" id="1.20.1720.10">
    <property type="entry name" value="Multidrug resistance protein D"/>
    <property type="match status" value="1"/>
</dbReference>
<keyword evidence="4 5" id="KW-0472">Membrane</keyword>
<feature type="transmembrane region" description="Helical" evidence="5">
    <location>
        <begin position="362"/>
        <end position="384"/>
    </location>
</feature>
<reference evidence="8" key="1">
    <citation type="journal article" date="2017" name="Nat. Microbiol.">
        <title>Global analysis of biosynthetic gene clusters reveals vast potential of secondary metabolite production in Penicillium species.</title>
        <authorList>
            <person name="Nielsen J.C."/>
            <person name="Grijseels S."/>
            <person name="Prigent S."/>
            <person name="Ji B."/>
            <person name="Dainat J."/>
            <person name="Nielsen K.F."/>
            <person name="Frisvad J.C."/>
            <person name="Workman M."/>
            <person name="Nielsen J."/>
        </authorList>
    </citation>
    <scope>NUCLEOTIDE SEQUENCE [LARGE SCALE GENOMIC DNA]</scope>
    <source>
        <strain evidence="8">IBT 11843</strain>
    </source>
</reference>
<dbReference type="PANTHER" id="PTHR23501">
    <property type="entry name" value="MAJOR FACILITATOR SUPERFAMILY"/>
    <property type="match status" value="1"/>
</dbReference>
<comment type="subcellular location">
    <subcellularLocation>
        <location evidence="1">Membrane</location>
        <topology evidence="1">Multi-pass membrane protein</topology>
    </subcellularLocation>
</comment>
<keyword evidence="2 5" id="KW-0812">Transmembrane</keyword>
<dbReference type="OMA" id="GMCIAIP"/>
<feature type="transmembrane region" description="Helical" evidence="5">
    <location>
        <begin position="288"/>
        <end position="307"/>
    </location>
</feature>
<evidence type="ECO:0000259" key="6">
    <source>
        <dbReference type="PROSITE" id="PS50850"/>
    </source>
</evidence>
<dbReference type="PANTHER" id="PTHR23501:SF149">
    <property type="entry name" value="MULTIDRUG TRANSPORTER, PUTATIVE (AFU_ORTHOLOGUE AFUA_5G10430)-RELATED"/>
    <property type="match status" value="1"/>
</dbReference>
<evidence type="ECO:0000256" key="2">
    <source>
        <dbReference type="ARBA" id="ARBA00022692"/>
    </source>
</evidence>
<evidence type="ECO:0000256" key="1">
    <source>
        <dbReference type="ARBA" id="ARBA00004141"/>
    </source>
</evidence>
<evidence type="ECO:0000313" key="7">
    <source>
        <dbReference type="EMBL" id="OQD74777.1"/>
    </source>
</evidence>
<feature type="transmembrane region" description="Helical" evidence="5">
    <location>
        <begin position="130"/>
        <end position="149"/>
    </location>
</feature>
<proteinExistence type="predicted"/>
<name>A0A1V6PDE8_PENDC</name>
<feature type="transmembrane region" description="Helical" evidence="5">
    <location>
        <begin position="391"/>
        <end position="410"/>
    </location>
</feature>
<gene>
    <name evidence="7" type="ORF">PENDEC_c009G04851</name>
</gene>
<dbReference type="InterPro" id="IPR036259">
    <property type="entry name" value="MFS_trans_sf"/>
</dbReference>
<comment type="caution">
    <text evidence="7">The sequence shown here is derived from an EMBL/GenBank/DDBJ whole genome shotgun (WGS) entry which is preliminary data.</text>
</comment>
<dbReference type="Pfam" id="PF07690">
    <property type="entry name" value="MFS_1"/>
    <property type="match status" value="1"/>
</dbReference>
<feature type="domain" description="Major facilitator superfamily (MFS) profile" evidence="6">
    <location>
        <begin position="64"/>
        <end position="554"/>
    </location>
</feature>
<dbReference type="AlphaFoldDB" id="A0A1V6PDE8"/>
<dbReference type="GO" id="GO:0022857">
    <property type="term" value="F:transmembrane transporter activity"/>
    <property type="evidence" value="ECO:0007669"/>
    <property type="project" value="InterPro"/>
</dbReference>
<feature type="transmembrane region" description="Helical" evidence="5">
    <location>
        <begin position="62"/>
        <end position="85"/>
    </location>
</feature>
<feature type="transmembrane region" description="Helical" evidence="5">
    <location>
        <begin position="218"/>
        <end position="241"/>
    </location>
</feature>
<dbReference type="EMBL" id="MDYL01000009">
    <property type="protein sequence ID" value="OQD74777.1"/>
    <property type="molecule type" value="Genomic_DNA"/>
</dbReference>
<feature type="transmembrane region" description="Helical" evidence="5">
    <location>
        <begin position="530"/>
        <end position="550"/>
    </location>
</feature>
<evidence type="ECO:0000256" key="4">
    <source>
        <dbReference type="ARBA" id="ARBA00023136"/>
    </source>
</evidence>
<dbReference type="OrthoDB" id="2351791at2759"/>
<keyword evidence="3 5" id="KW-1133">Transmembrane helix</keyword>
<evidence type="ECO:0000313" key="8">
    <source>
        <dbReference type="Proteomes" id="UP000191522"/>
    </source>
</evidence>
<feature type="transmembrane region" description="Helical" evidence="5">
    <location>
        <begin position="416"/>
        <end position="439"/>
    </location>
</feature>
<evidence type="ECO:0000256" key="3">
    <source>
        <dbReference type="ARBA" id="ARBA00022989"/>
    </source>
</evidence>
<feature type="transmembrane region" description="Helical" evidence="5">
    <location>
        <begin position="328"/>
        <end position="350"/>
    </location>
</feature>
<feature type="transmembrane region" description="Helical" evidence="5">
    <location>
        <begin position="465"/>
        <end position="485"/>
    </location>
</feature>
<evidence type="ECO:0000256" key="5">
    <source>
        <dbReference type="SAM" id="Phobius"/>
    </source>
</evidence>
<dbReference type="SUPFAM" id="SSF103473">
    <property type="entry name" value="MFS general substrate transporter"/>
    <property type="match status" value="1"/>
</dbReference>
<dbReference type="InterPro" id="IPR011701">
    <property type="entry name" value="MFS"/>
</dbReference>
<organism evidence="7 8">
    <name type="scientific">Penicillium decumbens</name>
    <dbReference type="NCBI Taxonomy" id="69771"/>
    <lineage>
        <taxon>Eukaryota</taxon>
        <taxon>Fungi</taxon>
        <taxon>Dikarya</taxon>
        <taxon>Ascomycota</taxon>
        <taxon>Pezizomycotina</taxon>
        <taxon>Eurotiomycetes</taxon>
        <taxon>Eurotiomycetidae</taxon>
        <taxon>Eurotiales</taxon>
        <taxon>Aspergillaceae</taxon>
        <taxon>Penicillium</taxon>
    </lineage>
</organism>
<feature type="transmembrane region" description="Helical" evidence="5">
    <location>
        <begin position="253"/>
        <end position="276"/>
    </location>
</feature>
<protein>
    <recommendedName>
        <fullName evidence="6">Major facilitator superfamily (MFS) profile domain-containing protein</fullName>
    </recommendedName>
</protein>
<dbReference type="InterPro" id="IPR020846">
    <property type="entry name" value="MFS_dom"/>
</dbReference>
<dbReference type="PROSITE" id="PS50850">
    <property type="entry name" value="MFS"/>
    <property type="match status" value="1"/>
</dbReference>